<keyword evidence="1" id="KW-1133">Transmembrane helix</keyword>
<keyword evidence="1" id="KW-0812">Transmembrane</keyword>
<evidence type="ECO:0000313" key="2">
    <source>
        <dbReference type="EMBL" id="JAG96773.1"/>
    </source>
</evidence>
<sequence length="414" mass="46906">MANEVNNKDLEELLIENQSNPKNDRLPVSWNPSSMHVKSFKRTIRTLQLDHSQKWWGLVSWIVGFVMILVIPILRLIYVKAGDNKSNHQLVFQPIVVVTGILISAISFIFLSLSMRKYGVQGILFLDMAEEEPTDIREEYNKIIQRGATQLAKLFIPALVLYVLQKCWFYIDIPLACLPLLNSRTASIIIIAVLVGISWVFQTTTFLYVCVLFWKVCFLQELKMKMFKDLLAIGFDPEIYYNKYTSIIKCLQSTSRRFRLFLALTGSITVFSALASMYEMVAYHRKVSIFMTGELVVLNLVNLTGLGLCLKLASKISHLHRRIVKTASSVHAKATFAAANGYALSRGSGFQEKMERLCQAQDAWSRRAALVNFLTNNTAGISLYGFVLDRFFVHTSIGALLTTTWFLLGRSLSG</sequence>
<dbReference type="PANTHER" id="PTHR31963">
    <property type="entry name" value="RAS GUANINE NUCLEOTIDE EXCHANGE FACTOR K"/>
    <property type="match status" value="1"/>
</dbReference>
<dbReference type="Pfam" id="PF12056">
    <property type="entry name" value="DUF3537"/>
    <property type="match status" value="2"/>
</dbReference>
<keyword evidence="1" id="KW-0472">Membrane</keyword>
<evidence type="ECO:0000256" key="1">
    <source>
        <dbReference type="SAM" id="Phobius"/>
    </source>
</evidence>
<feature type="transmembrane region" description="Helical" evidence="1">
    <location>
        <begin position="55"/>
        <end position="78"/>
    </location>
</feature>
<feature type="transmembrane region" description="Helical" evidence="1">
    <location>
        <begin position="90"/>
        <end position="111"/>
    </location>
</feature>
<reference evidence="2" key="1">
    <citation type="submission" date="2015-03" db="EMBL/GenBank/DDBJ databases">
        <title>A transcriptome of Araucaria cunninghamii, an australian fine timber species.</title>
        <authorList>
            <person name="Jing Yi C.J.Y."/>
            <person name="Yin San L.Y.S."/>
            <person name="Abdul Karim S.S."/>
            <person name="Wan Azmi N.N."/>
            <person name="Hercus R.R."/>
            <person name="Croft L.L."/>
        </authorList>
    </citation>
    <scope>NUCLEOTIDE SEQUENCE</scope>
    <source>
        <strain evidence="2">MI0301</strain>
        <tissue evidence="2">Leaf</tissue>
    </source>
</reference>
<dbReference type="EMBL" id="GCKF01036231">
    <property type="protein sequence ID" value="JAG96773.1"/>
    <property type="molecule type" value="Transcribed_RNA"/>
</dbReference>
<feature type="transmembrane region" description="Helical" evidence="1">
    <location>
        <begin position="186"/>
        <end position="214"/>
    </location>
</feature>
<feature type="transmembrane region" description="Helical" evidence="1">
    <location>
        <begin position="290"/>
        <end position="313"/>
    </location>
</feature>
<feature type="transmembrane region" description="Helical" evidence="1">
    <location>
        <begin position="258"/>
        <end position="278"/>
    </location>
</feature>
<feature type="transmembrane region" description="Helical" evidence="1">
    <location>
        <begin position="151"/>
        <end position="171"/>
    </location>
</feature>
<dbReference type="PANTHER" id="PTHR31963:SF4">
    <property type="entry name" value="GUSTATORY RECEPTOR"/>
    <property type="match status" value="1"/>
</dbReference>
<accession>A0A0D6R3C0</accession>
<feature type="transmembrane region" description="Helical" evidence="1">
    <location>
        <begin position="391"/>
        <end position="408"/>
    </location>
</feature>
<name>A0A0D6R3C0_ARACU</name>
<proteinExistence type="predicted"/>
<organism evidence="2">
    <name type="scientific">Araucaria cunninghamii</name>
    <name type="common">Hoop pine</name>
    <name type="synonym">Moreton Bay pine</name>
    <dbReference type="NCBI Taxonomy" id="56994"/>
    <lineage>
        <taxon>Eukaryota</taxon>
        <taxon>Viridiplantae</taxon>
        <taxon>Streptophyta</taxon>
        <taxon>Embryophyta</taxon>
        <taxon>Tracheophyta</taxon>
        <taxon>Spermatophyta</taxon>
        <taxon>Pinopsida</taxon>
        <taxon>Pinidae</taxon>
        <taxon>Conifers II</taxon>
        <taxon>Araucariales</taxon>
        <taxon>Araucariaceae</taxon>
        <taxon>Araucaria</taxon>
    </lineage>
</organism>
<dbReference type="AlphaFoldDB" id="A0A0D6R3C0"/>
<dbReference type="InterPro" id="IPR021924">
    <property type="entry name" value="DUF3537"/>
</dbReference>
<protein>
    <submittedName>
        <fullName evidence="2">Uncharacterized protein</fullName>
    </submittedName>
</protein>